<feature type="binding site" evidence="12">
    <location>
        <position position="305"/>
    </location>
    <ligand>
        <name>UDP-N-acetyl-alpha-D-glucosamine</name>
        <dbReference type="ChEBI" id="CHEBI:57705"/>
    </ligand>
</feature>
<dbReference type="GO" id="GO:0019277">
    <property type="term" value="P:UDP-N-acetylgalactosamine biosynthetic process"/>
    <property type="evidence" value="ECO:0007669"/>
    <property type="project" value="InterPro"/>
</dbReference>
<comment type="catalytic activity">
    <reaction evidence="11 12">
        <text>phosphoenolpyruvate + UDP-N-acetyl-alpha-D-glucosamine = UDP-N-acetyl-3-O-(1-carboxyvinyl)-alpha-D-glucosamine + phosphate</text>
        <dbReference type="Rhea" id="RHEA:18681"/>
        <dbReference type="ChEBI" id="CHEBI:43474"/>
        <dbReference type="ChEBI" id="CHEBI:57705"/>
        <dbReference type="ChEBI" id="CHEBI:58702"/>
        <dbReference type="ChEBI" id="CHEBI:68483"/>
        <dbReference type="EC" id="2.5.1.7"/>
    </reaction>
</comment>
<evidence type="ECO:0000256" key="4">
    <source>
        <dbReference type="ARBA" id="ARBA00022618"/>
    </source>
</evidence>
<dbReference type="InterPro" id="IPR005750">
    <property type="entry name" value="UDP_GlcNAc_COvinyl_MurA"/>
</dbReference>
<dbReference type="PANTHER" id="PTHR43783">
    <property type="entry name" value="UDP-N-ACETYLGLUCOSAMINE 1-CARBOXYVINYLTRANSFERASE"/>
    <property type="match status" value="1"/>
</dbReference>
<sequence length="441" mass="48748">MEKFIIQGGKRLNGSVRLGGAKNVSFKVMIAALLANGQSRLLNIPQISDVEITRKIITHLGGKIRSSGERTLFIETTSIKGHEIPQKFGNQSRASTMFVGPLLARFKTAILPLPGGDNIGRRPLERHVEGLKALGAKIDFDGKKMRVTTKELRGGRYRFAKNTHTGTETLVMAAVLAKGKTILENVALEPEVDDLISCLVKMGAKIHRKPDRRIVIEGVKHLKPVIHKIMPDRNEAVSYACAAVASKGDIIVENVKKEHLTAFLQKYEQAGGGFEVGDFGIRFFYKRPLIAVQVTTAPHPGFMTDWQPLWAVVATQAMGQSTIHETVHAQRFQYVPDLLKMGARIKLYSPRLSHPQDFYNFNPFNDRPEYHHAIRISGPTPLHGYDLSVHDLRAGATLVLAALIADGTTTLAGVDLIDRGYENLDGRLMDLGATIRRTQES</sequence>
<comment type="function">
    <text evidence="12">Cell wall formation. Adds enolpyruvyl to UDP-N-acetylglucosamine.</text>
</comment>
<keyword evidence="5 12" id="KW-0808">Transferase</keyword>
<gene>
    <name evidence="12" type="primary">murA</name>
    <name evidence="14" type="ORF">A2786_03025</name>
</gene>
<keyword evidence="6 12" id="KW-0133">Cell shape</keyword>
<evidence type="ECO:0000256" key="7">
    <source>
        <dbReference type="ARBA" id="ARBA00022984"/>
    </source>
</evidence>
<dbReference type="AlphaFoldDB" id="A0A1G1VTB7"/>
<dbReference type="Pfam" id="PF00275">
    <property type="entry name" value="EPSP_synthase"/>
    <property type="match status" value="1"/>
</dbReference>
<evidence type="ECO:0000256" key="9">
    <source>
        <dbReference type="ARBA" id="ARBA00023316"/>
    </source>
</evidence>
<comment type="caution">
    <text evidence="14">The sequence shown here is derived from an EMBL/GenBank/DDBJ whole genome shotgun (WGS) entry which is preliminary data.</text>
</comment>
<feature type="binding site" evidence="12">
    <location>
        <begin position="22"/>
        <end position="23"/>
    </location>
    <ligand>
        <name>phosphoenolpyruvate</name>
        <dbReference type="ChEBI" id="CHEBI:58702"/>
    </ligand>
</feature>
<feature type="active site" description="Proton donor" evidence="12">
    <location>
        <position position="117"/>
    </location>
</feature>
<dbReference type="UniPathway" id="UPA00219"/>
<evidence type="ECO:0000256" key="6">
    <source>
        <dbReference type="ARBA" id="ARBA00022960"/>
    </source>
</evidence>
<evidence type="ECO:0000256" key="2">
    <source>
        <dbReference type="ARBA" id="ARBA00004752"/>
    </source>
</evidence>
<dbReference type="GO" id="GO:0008760">
    <property type="term" value="F:UDP-N-acetylglucosamine 1-carboxyvinyltransferase activity"/>
    <property type="evidence" value="ECO:0007669"/>
    <property type="project" value="UniProtKB-UniRule"/>
</dbReference>
<keyword evidence="9 12" id="KW-0961">Cell wall biogenesis/degradation</keyword>
<dbReference type="NCBIfam" id="TIGR01072">
    <property type="entry name" value="murA"/>
    <property type="match status" value="1"/>
</dbReference>
<dbReference type="Gene3D" id="3.65.10.10">
    <property type="entry name" value="Enolpyruvate transferase domain"/>
    <property type="match status" value="2"/>
</dbReference>
<dbReference type="PANTHER" id="PTHR43783:SF1">
    <property type="entry name" value="UDP-N-ACETYLGLUCOSAMINE 1-CARBOXYVINYLTRANSFERASE"/>
    <property type="match status" value="1"/>
</dbReference>
<dbReference type="InterPro" id="IPR013792">
    <property type="entry name" value="RNA3'P_cycl/enolpyr_Trfase_a/b"/>
</dbReference>
<dbReference type="GO" id="GO:0005737">
    <property type="term" value="C:cytoplasm"/>
    <property type="evidence" value="ECO:0007669"/>
    <property type="project" value="UniProtKB-SubCell"/>
</dbReference>
<evidence type="ECO:0000256" key="3">
    <source>
        <dbReference type="ARBA" id="ARBA00022490"/>
    </source>
</evidence>
<protein>
    <recommendedName>
        <fullName evidence="12">UDP-N-acetylglucosamine 1-carboxyvinyltransferase</fullName>
        <ecNumber evidence="12">2.5.1.7</ecNumber>
    </recommendedName>
    <alternativeName>
        <fullName evidence="12">Enoylpyruvate transferase</fullName>
    </alternativeName>
    <alternativeName>
        <fullName evidence="12">UDP-N-acetylglucosamine enolpyruvyl transferase</fullName>
        <shortName evidence="12">EPT</shortName>
    </alternativeName>
</protein>
<dbReference type="Proteomes" id="UP000179233">
    <property type="component" value="Unassembled WGS sequence"/>
</dbReference>
<dbReference type="InterPro" id="IPR001986">
    <property type="entry name" value="Enolpyruvate_Tfrase_dom"/>
</dbReference>
<dbReference type="SUPFAM" id="SSF55205">
    <property type="entry name" value="EPT/RTPC-like"/>
    <property type="match status" value="1"/>
</dbReference>
<dbReference type="CDD" id="cd01555">
    <property type="entry name" value="UdpNAET"/>
    <property type="match status" value="1"/>
</dbReference>
<keyword evidence="8 12" id="KW-0131">Cell cycle</keyword>
<dbReference type="HAMAP" id="MF_00111">
    <property type="entry name" value="MurA"/>
    <property type="match status" value="1"/>
</dbReference>
<dbReference type="InterPro" id="IPR036968">
    <property type="entry name" value="Enolpyruvate_Tfrase_sf"/>
</dbReference>
<reference evidence="14 15" key="1">
    <citation type="journal article" date="2016" name="Nat. Commun.">
        <title>Thousands of microbial genomes shed light on interconnected biogeochemical processes in an aquifer system.</title>
        <authorList>
            <person name="Anantharaman K."/>
            <person name="Brown C.T."/>
            <person name="Hug L.A."/>
            <person name="Sharon I."/>
            <person name="Castelle C.J."/>
            <person name="Probst A.J."/>
            <person name="Thomas B.C."/>
            <person name="Singh A."/>
            <person name="Wilkins M.J."/>
            <person name="Karaoz U."/>
            <person name="Brodie E.L."/>
            <person name="Williams K.H."/>
            <person name="Hubbard S.S."/>
            <person name="Banfield J.F."/>
        </authorList>
    </citation>
    <scope>NUCLEOTIDE SEQUENCE [LARGE SCALE GENOMIC DNA]</scope>
</reference>
<keyword evidence="3 12" id="KW-0963">Cytoplasm</keyword>
<comment type="caution">
    <text evidence="12">Lacks conserved residue(s) required for the propagation of feature annotation.</text>
</comment>
<evidence type="ECO:0000313" key="14">
    <source>
        <dbReference type="EMBL" id="OGY18447.1"/>
    </source>
</evidence>
<keyword evidence="7 12" id="KW-0573">Peptidoglycan synthesis</keyword>
<evidence type="ECO:0000313" key="15">
    <source>
        <dbReference type="Proteomes" id="UP000179233"/>
    </source>
</evidence>
<dbReference type="EC" id="2.5.1.7" evidence="12"/>
<name>A0A1G1VTB7_9BACT</name>
<accession>A0A1G1VTB7</accession>
<evidence type="ECO:0000256" key="5">
    <source>
        <dbReference type="ARBA" id="ARBA00022679"/>
    </source>
</evidence>
<evidence type="ECO:0000256" key="11">
    <source>
        <dbReference type="ARBA" id="ARBA00047527"/>
    </source>
</evidence>
<dbReference type="NCBIfam" id="NF006873">
    <property type="entry name" value="PRK09369.1"/>
    <property type="match status" value="1"/>
</dbReference>
<evidence type="ECO:0000256" key="12">
    <source>
        <dbReference type="HAMAP-Rule" id="MF_00111"/>
    </source>
</evidence>
<keyword evidence="4 12" id="KW-0132">Cell division</keyword>
<dbReference type="InterPro" id="IPR050068">
    <property type="entry name" value="MurA_subfamily"/>
</dbReference>
<dbReference type="GO" id="GO:0071555">
    <property type="term" value="P:cell wall organization"/>
    <property type="evidence" value="ECO:0007669"/>
    <property type="project" value="UniProtKB-KW"/>
</dbReference>
<evidence type="ECO:0000259" key="13">
    <source>
        <dbReference type="Pfam" id="PF00275"/>
    </source>
</evidence>
<proteinExistence type="inferred from homology"/>
<organism evidence="14 15">
    <name type="scientific">Candidatus Chisholmbacteria bacterium RIFCSPHIGHO2_01_FULL_52_32</name>
    <dbReference type="NCBI Taxonomy" id="1797591"/>
    <lineage>
        <taxon>Bacteria</taxon>
        <taxon>Candidatus Chisholmiibacteriota</taxon>
    </lineage>
</organism>
<comment type="similarity">
    <text evidence="10 12">Belongs to the EPSP synthase family. MurA subfamily.</text>
</comment>
<feature type="binding site" evidence="12">
    <location>
        <position position="93"/>
    </location>
    <ligand>
        <name>UDP-N-acetyl-alpha-D-glucosamine</name>
        <dbReference type="ChEBI" id="CHEBI:57705"/>
    </ligand>
</feature>
<comment type="subcellular location">
    <subcellularLocation>
        <location evidence="1 12">Cytoplasm</location>
    </subcellularLocation>
</comment>
<evidence type="ECO:0000256" key="8">
    <source>
        <dbReference type="ARBA" id="ARBA00023306"/>
    </source>
</evidence>
<feature type="binding site" evidence="12">
    <location>
        <position position="327"/>
    </location>
    <ligand>
        <name>UDP-N-acetyl-alpha-D-glucosamine</name>
        <dbReference type="ChEBI" id="CHEBI:57705"/>
    </ligand>
</feature>
<dbReference type="GO" id="GO:0009252">
    <property type="term" value="P:peptidoglycan biosynthetic process"/>
    <property type="evidence" value="ECO:0007669"/>
    <property type="project" value="UniProtKB-UniRule"/>
</dbReference>
<feature type="domain" description="Enolpyruvate transferase" evidence="13">
    <location>
        <begin position="6"/>
        <end position="424"/>
    </location>
</feature>
<dbReference type="EMBL" id="MHCJ01000003">
    <property type="protein sequence ID" value="OGY18447.1"/>
    <property type="molecule type" value="Genomic_DNA"/>
</dbReference>
<dbReference type="GO" id="GO:0008360">
    <property type="term" value="P:regulation of cell shape"/>
    <property type="evidence" value="ECO:0007669"/>
    <property type="project" value="UniProtKB-KW"/>
</dbReference>
<evidence type="ECO:0000256" key="10">
    <source>
        <dbReference type="ARBA" id="ARBA00038367"/>
    </source>
</evidence>
<evidence type="ECO:0000256" key="1">
    <source>
        <dbReference type="ARBA" id="ARBA00004496"/>
    </source>
</evidence>
<dbReference type="GO" id="GO:0051301">
    <property type="term" value="P:cell division"/>
    <property type="evidence" value="ECO:0007669"/>
    <property type="project" value="UniProtKB-KW"/>
</dbReference>
<comment type="pathway">
    <text evidence="2 12">Cell wall biogenesis; peptidoglycan biosynthesis.</text>
</comment>